<evidence type="ECO:0000256" key="2">
    <source>
        <dbReference type="ARBA" id="ARBA00022801"/>
    </source>
</evidence>
<dbReference type="Gene3D" id="2.40.160.210">
    <property type="entry name" value="Acyl-CoA thioesterase, double hotdog domain"/>
    <property type="match status" value="1"/>
</dbReference>
<feature type="domain" description="Acyl-CoA thioesterase-like N-terminal HotDog" evidence="4">
    <location>
        <begin position="34"/>
        <end position="109"/>
    </location>
</feature>
<gene>
    <name evidence="5" type="primary">tesB</name>
    <name evidence="5" type="ORF">JY651_14575</name>
</gene>
<feature type="domain" description="Acyl-CoA thioesterase 2 C-terminal" evidence="3">
    <location>
        <begin position="149"/>
        <end position="281"/>
    </location>
</feature>
<dbReference type="InterPro" id="IPR042171">
    <property type="entry name" value="Acyl-CoA_hotdog"/>
</dbReference>
<dbReference type="CDD" id="cd03445">
    <property type="entry name" value="Thioesterase_II_repeat2"/>
    <property type="match status" value="1"/>
</dbReference>
<dbReference type="Pfam" id="PF13622">
    <property type="entry name" value="4HBT_3"/>
    <property type="match status" value="1"/>
</dbReference>
<reference evidence="5 6" key="1">
    <citation type="submission" date="2021-02" db="EMBL/GenBank/DDBJ databases">
        <title>De Novo genome assembly of isolated myxobacteria.</title>
        <authorList>
            <person name="Stevens D.C."/>
        </authorList>
    </citation>
    <scope>NUCLEOTIDE SEQUENCE [LARGE SCALE GENOMIC DNA]</scope>
    <source>
        <strain evidence="6">SCPEA02</strain>
    </source>
</reference>
<keyword evidence="6" id="KW-1185">Reference proteome</keyword>
<evidence type="ECO:0000256" key="1">
    <source>
        <dbReference type="ARBA" id="ARBA00006538"/>
    </source>
</evidence>
<dbReference type="InterPro" id="IPR003703">
    <property type="entry name" value="Acyl_CoA_thio"/>
</dbReference>
<dbReference type="SUPFAM" id="SSF54637">
    <property type="entry name" value="Thioesterase/thiol ester dehydrase-isomerase"/>
    <property type="match status" value="2"/>
</dbReference>
<sequence>MSRVLDELLELLKLEPIEENLFRGRSQDLGFRNLFGGQVLGQALSAASQTVMPERHVHSLHGYFLRAGDASLPVVYTVDRVRDGGSFTTRRIVAIQKGQPIFTLMASFHVDEPGFSHQASMPDVPGPEGLATDLELLRRQSHLIPERLREKFLCDKPIEIRPVTYADPFHPEKREPVKHVWFRADGTLPDDPQVHRYVLAYASDFNLISTALLPHATSFFQPHMQGASLDHALWFHGDLKVNDWLLYSMDSPWAGNARGLSRGSVFTRDGRLVASVAQEGLLRIVEKGKGGQKRDG</sequence>
<dbReference type="InterPro" id="IPR049449">
    <property type="entry name" value="TesB_ACOT8-like_N"/>
</dbReference>
<name>A0ABX7P6L4_9BACT</name>
<dbReference type="PANTHER" id="PTHR11066">
    <property type="entry name" value="ACYL-COA THIOESTERASE"/>
    <property type="match status" value="1"/>
</dbReference>
<dbReference type="Pfam" id="PF02551">
    <property type="entry name" value="Acyl_CoA_thio"/>
    <property type="match status" value="1"/>
</dbReference>
<dbReference type="PANTHER" id="PTHR11066:SF34">
    <property type="entry name" value="ACYL-COENZYME A THIOESTERASE 8"/>
    <property type="match status" value="1"/>
</dbReference>
<comment type="similarity">
    <text evidence="1">Belongs to the C/M/P thioester hydrolase family.</text>
</comment>
<evidence type="ECO:0000259" key="4">
    <source>
        <dbReference type="Pfam" id="PF13622"/>
    </source>
</evidence>
<evidence type="ECO:0000313" key="5">
    <source>
        <dbReference type="EMBL" id="QSQ26070.1"/>
    </source>
</evidence>
<protein>
    <submittedName>
        <fullName evidence="5">Acyl-CoA thioesterase II</fullName>
    </submittedName>
</protein>
<dbReference type="EMBL" id="CP071090">
    <property type="protein sequence ID" value="QSQ26070.1"/>
    <property type="molecule type" value="Genomic_DNA"/>
</dbReference>
<evidence type="ECO:0000259" key="3">
    <source>
        <dbReference type="Pfam" id="PF02551"/>
    </source>
</evidence>
<dbReference type="RefSeq" id="WP_206727620.1">
    <property type="nucleotide sequence ID" value="NZ_CP071090.1"/>
</dbReference>
<evidence type="ECO:0000313" key="6">
    <source>
        <dbReference type="Proteomes" id="UP000662747"/>
    </source>
</evidence>
<dbReference type="InterPro" id="IPR029069">
    <property type="entry name" value="HotDog_dom_sf"/>
</dbReference>
<dbReference type="CDD" id="cd03444">
    <property type="entry name" value="Thioesterase_II_repeat1"/>
    <property type="match status" value="1"/>
</dbReference>
<proteinExistence type="inferred from homology"/>
<organism evidence="5 6">
    <name type="scientific">Pyxidicoccus parkwayensis</name>
    <dbReference type="NCBI Taxonomy" id="2813578"/>
    <lineage>
        <taxon>Bacteria</taxon>
        <taxon>Pseudomonadati</taxon>
        <taxon>Myxococcota</taxon>
        <taxon>Myxococcia</taxon>
        <taxon>Myxococcales</taxon>
        <taxon>Cystobacterineae</taxon>
        <taxon>Myxococcaceae</taxon>
        <taxon>Pyxidicoccus</taxon>
    </lineage>
</organism>
<keyword evidence="2" id="KW-0378">Hydrolase</keyword>
<accession>A0ABX7P6L4</accession>
<dbReference type="NCBIfam" id="TIGR00189">
    <property type="entry name" value="tesB"/>
    <property type="match status" value="1"/>
</dbReference>
<dbReference type="InterPro" id="IPR025652">
    <property type="entry name" value="TesB_C"/>
</dbReference>
<dbReference type="Proteomes" id="UP000662747">
    <property type="component" value="Chromosome"/>
</dbReference>